<dbReference type="Pfam" id="PF02350">
    <property type="entry name" value="Epimerase_2"/>
    <property type="match status" value="1"/>
</dbReference>
<dbReference type="NCBIfam" id="TIGR00236">
    <property type="entry name" value="wecB"/>
    <property type="match status" value="1"/>
</dbReference>
<keyword evidence="8" id="KW-1185">Reference proteome</keyword>
<dbReference type="PANTHER" id="PTHR43174:SF2">
    <property type="entry name" value="UDP-N-ACETYLGLUCOSAMINE 2-EPIMERASE"/>
    <property type="match status" value="1"/>
</dbReference>
<comment type="catalytic activity">
    <reaction evidence="2">
        <text>UDP-N-acetyl-alpha-D-glucosamine = UDP-N-acetyl-alpha-D-mannosamine</text>
        <dbReference type="Rhea" id="RHEA:17213"/>
        <dbReference type="ChEBI" id="CHEBI:57705"/>
        <dbReference type="ChEBI" id="CHEBI:68623"/>
        <dbReference type="EC" id="5.1.3.14"/>
    </reaction>
</comment>
<evidence type="ECO:0000313" key="8">
    <source>
        <dbReference type="Proteomes" id="UP000596827"/>
    </source>
</evidence>
<evidence type="ECO:0000313" key="7">
    <source>
        <dbReference type="EMBL" id="MBC5765138.1"/>
    </source>
</evidence>
<dbReference type="Proteomes" id="UP000596827">
    <property type="component" value="Unassembled WGS sequence"/>
</dbReference>
<organism evidence="7 8">
    <name type="scientific">Ramlibacter albus</name>
    <dbReference type="NCBI Taxonomy" id="2079448"/>
    <lineage>
        <taxon>Bacteria</taxon>
        <taxon>Pseudomonadati</taxon>
        <taxon>Pseudomonadota</taxon>
        <taxon>Betaproteobacteria</taxon>
        <taxon>Burkholderiales</taxon>
        <taxon>Comamonadaceae</taxon>
        <taxon>Ramlibacter</taxon>
    </lineage>
</organism>
<sequence length="421" mass="45732">MSTVHCCTAAGEIAGNSSVGCGIRTQCASTGSNELPANAGRAGRPGAVDQPVIGIVCGTRPEIIKLAPVYHALRAQGWARVVWVHTGQHADMAEHMLGCFDIVPDLRLTRSGAGIEQFSIECRAQLGQLMAAQPWDMCVVQGDTESAFLGALCAFYRRIPVAHVEAGLRTYNLERPFPEEGLRQMISRITALHFAPTERARDALLREGLRDADILVTGNTVVDAQLWTSDKYGIKREPGASKGPIVVTVHRREHWGGEMQEIFEAVAEVAREHPDRQVRFPVHLNPVVQRAARDILGDVPNVELTAPFDYLEMQRALAGASLVLTDSGGLQEEAPTFGVPVLVLRHETERPECVEAGCAALVGPHREGIVREVRRLLNDELAWRRMQASTNPFGDGRASQRIADVLAAHLVPVPSTEAVAA</sequence>
<evidence type="ECO:0000256" key="3">
    <source>
        <dbReference type="ARBA" id="ARBA00038209"/>
    </source>
</evidence>
<evidence type="ECO:0000256" key="2">
    <source>
        <dbReference type="ARBA" id="ARBA00036080"/>
    </source>
</evidence>
<feature type="domain" description="UDP-N-acetylglucosamine 2-epimerase" evidence="6">
    <location>
        <begin position="72"/>
        <end position="406"/>
    </location>
</feature>
<dbReference type="CDD" id="cd03786">
    <property type="entry name" value="GTB_UDP-GlcNAc_2-Epimerase"/>
    <property type="match status" value="1"/>
</dbReference>
<dbReference type="PANTHER" id="PTHR43174">
    <property type="entry name" value="UDP-N-ACETYLGLUCOSAMINE 2-EPIMERASE"/>
    <property type="match status" value="1"/>
</dbReference>
<name>A0A923M795_9BURK</name>
<dbReference type="SUPFAM" id="SSF53756">
    <property type="entry name" value="UDP-Glycosyltransferase/glycogen phosphorylase"/>
    <property type="match status" value="1"/>
</dbReference>
<accession>A0A923M795</accession>
<proteinExistence type="inferred from homology"/>
<dbReference type="InterPro" id="IPR029767">
    <property type="entry name" value="WecB-like"/>
</dbReference>
<evidence type="ECO:0000256" key="4">
    <source>
        <dbReference type="ARBA" id="ARBA00038858"/>
    </source>
</evidence>
<protein>
    <recommendedName>
        <fullName evidence="4">UDP-N-acetylglucosamine 2-epimerase (non-hydrolyzing)</fullName>
        <ecNumber evidence="4">5.1.3.14</ecNumber>
    </recommendedName>
</protein>
<comment type="caution">
    <text evidence="7">The sequence shown here is derived from an EMBL/GenBank/DDBJ whole genome shotgun (WGS) entry which is preliminary data.</text>
</comment>
<evidence type="ECO:0000259" key="6">
    <source>
        <dbReference type="Pfam" id="PF02350"/>
    </source>
</evidence>
<reference evidence="7" key="1">
    <citation type="submission" date="2020-08" db="EMBL/GenBank/DDBJ databases">
        <title>Ramlibacter sp. GTP1 16S ribosomal RNA gene genome sequencing and assembly.</title>
        <authorList>
            <person name="Kang M."/>
        </authorList>
    </citation>
    <scope>NUCLEOTIDE SEQUENCE</scope>
    <source>
        <strain evidence="7">GTP1</strain>
    </source>
</reference>
<dbReference type="EMBL" id="JACORU010000004">
    <property type="protein sequence ID" value="MBC5765138.1"/>
    <property type="molecule type" value="Genomic_DNA"/>
</dbReference>
<dbReference type="Gene3D" id="3.40.50.2000">
    <property type="entry name" value="Glycogen Phosphorylase B"/>
    <property type="match status" value="2"/>
</dbReference>
<evidence type="ECO:0000256" key="1">
    <source>
        <dbReference type="ARBA" id="ARBA00023235"/>
    </source>
</evidence>
<dbReference type="InterPro" id="IPR003331">
    <property type="entry name" value="UDP_GlcNAc_Epimerase_2_dom"/>
</dbReference>
<evidence type="ECO:0000256" key="5">
    <source>
        <dbReference type="RuleBase" id="RU003513"/>
    </source>
</evidence>
<keyword evidence="1 5" id="KW-0413">Isomerase</keyword>
<gene>
    <name evidence="7" type="primary">wecB</name>
    <name evidence="7" type="ORF">H8R02_11790</name>
</gene>
<dbReference type="AlphaFoldDB" id="A0A923M795"/>
<comment type="similarity">
    <text evidence="3 5">Belongs to the UDP-N-acetylglucosamine 2-epimerase family.</text>
</comment>
<dbReference type="EC" id="5.1.3.14" evidence="4"/>
<dbReference type="GO" id="GO:0008761">
    <property type="term" value="F:UDP-N-acetylglucosamine 2-epimerase activity"/>
    <property type="evidence" value="ECO:0007669"/>
    <property type="project" value="UniProtKB-EC"/>
</dbReference>